<keyword evidence="1" id="KW-0472">Membrane</keyword>
<feature type="transmembrane region" description="Helical" evidence="1">
    <location>
        <begin position="194"/>
        <end position="215"/>
    </location>
</feature>
<feature type="transmembrane region" description="Helical" evidence="1">
    <location>
        <begin position="280"/>
        <end position="302"/>
    </location>
</feature>
<keyword evidence="3" id="KW-1185">Reference proteome</keyword>
<dbReference type="InterPro" id="IPR023201">
    <property type="entry name" value="SecY_dom_sf"/>
</dbReference>
<dbReference type="InterPro" id="IPR002208">
    <property type="entry name" value="SecY/SEC61-alpha"/>
</dbReference>
<accession>A0A7X2D071</accession>
<sequence length="409" mass="45909">MKKYSELIKKGIFTIVVLMLFYIGQGIPVPGYSINFRLPGENFSLEKMLSLTTGGLFSSPTLLALGMGPYMTVSILLSVCLFANRDLSSQISQEDRGRIEIVSIFIMAVLQSIPLAFNLKDSVISKISFLSSLEIFLLTMLCFVVGALLISWLASLNVIYGLGGPFILILPGIMKGITGSLSANYNSILSHLDRLLIFVLISILFVGVTIAIYFAEYHFDVQRIGIDKQTKDSYLAFRLLIAGSMPLMFATTMMYFPAYIMQLVHYRNHFILSLFDITQLSGILTYGIILYLLGVLFSFVNIMPDQISKDLKESGDYIIGVIPGPETKRYINKRVWIISGIGSLFLPLIVTIPLLGGLLTGHQSISNMSNYFAMIFVLVVIYDNLQQDVKFLRYKNNFELFGKNRRIFR</sequence>
<feature type="transmembrane region" description="Helical" evidence="1">
    <location>
        <begin position="99"/>
        <end position="117"/>
    </location>
</feature>
<keyword evidence="1" id="KW-1133">Transmembrane helix</keyword>
<evidence type="ECO:0000313" key="2">
    <source>
        <dbReference type="EMBL" id="MQW39083.1"/>
    </source>
</evidence>
<name>A0A7X2D071_9LACT</name>
<feature type="transmembrane region" description="Helical" evidence="1">
    <location>
        <begin position="235"/>
        <end position="260"/>
    </location>
</feature>
<dbReference type="PRINTS" id="PR00303">
    <property type="entry name" value="SECYTRNLCASE"/>
</dbReference>
<gene>
    <name evidence="2" type="ORF">GHI93_03835</name>
</gene>
<reference evidence="2 3" key="1">
    <citation type="submission" date="2019-10" db="EMBL/GenBank/DDBJ databases">
        <authorList>
            <person name="Dong K."/>
        </authorList>
    </citation>
    <scope>NUCLEOTIDE SEQUENCE [LARGE SCALE GENOMIC DNA]</scope>
    <source>
        <strain evidence="2 3">DSM 28960</strain>
    </source>
</reference>
<evidence type="ECO:0000313" key="3">
    <source>
        <dbReference type="Proteomes" id="UP000439550"/>
    </source>
</evidence>
<feature type="transmembrane region" description="Helical" evidence="1">
    <location>
        <begin position="368"/>
        <end position="385"/>
    </location>
</feature>
<comment type="caution">
    <text evidence="2">The sequence shown here is derived from an EMBL/GenBank/DDBJ whole genome shotgun (WGS) entry which is preliminary data.</text>
</comment>
<feature type="transmembrane region" description="Helical" evidence="1">
    <location>
        <begin position="335"/>
        <end position="356"/>
    </location>
</feature>
<evidence type="ECO:0000256" key="1">
    <source>
        <dbReference type="SAM" id="Phobius"/>
    </source>
</evidence>
<feature type="transmembrane region" description="Helical" evidence="1">
    <location>
        <begin position="157"/>
        <end position="174"/>
    </location>
</feature>
<dbReference type="PIRSF" id="PIRSF004557">
    <property type="entry name" value="SecY"/>
    <property type="match status" value="1"/>
</dbReference>
<feature type="transmembrane region" description="Helical" evidence="1">
    <location>
        <begin position="12"/>
        <end position="34"/>
    </location>
</feature>
<dbReference type="EMBL" id="WITJ01000004">
    <property type="protein sequence ID" value="MQW39083.1"/>
    <property type="molecule type" value="Genomic_DNA"/>
</dbReference>
<organism evidence="2 3">
    <name type="scientific">Lactococcus hircilactis</name>
    <dbReference type="NCBI Taxonomy" id="1494462"/>
    <lineage>
        <taxon>Bacteria</taxon>
        <taxon>Bacillati</taxon>
        <taxon>Bacillota</taxon>
        <taxon>Bacilli</taxon>
        <taxon>Lactobacillales</taxon>
        <taxon>Streptococcaceae</taxon>
        <taxon>Lactococcus</taxon>
    </lineage>
</organism>
<dbReference type="RefSeq" id="WP_153495756.1">
    <property type="nucleotide sequence ID" value="NZ_CAXYUY010000004.1"/>
</dbReference>
<dbReference type="SUPFAM" id="SSF103491">
    <property type="entry name" value="Preprotein translocase SecY subunit"/>
    <property type="match status" value="1"/>
</dbReference>
<dbReference type="Pfam" id="PF00344">
    <property type="entry name" value="SecY"/>
    <property type="match status" value="1"/>
</dbReference>
<dbReference type="OrthoDB" id="2055747at2"/>
<dbReference type="GO" id="GO:0016020">
    <property type="term" value="C:membrane"/>
    <property type="evidence" value="ECO:0007669"/>
    <property type="project" value="InterPro"/>
</dbReference>
<keyword evidence="1" id="KW-0812">Transmembrane</keyword>
<dbReference type="GO" id="GO:0015031">
    <property type="term" value="P:protein transport"/>
    <property type="evidence" value="ECO:0007669"/>
    <property type="project" value="InterPro"/>
</dbReference>
<dbReference type="Gene3D" id="1.10.3370.10">
    <property type="entry name" value="SecY subunit domain"/>
    <property type="match status" value="1"/>
</dbReference>
<feature type="transmembrane region" description="Helical" evidence="1">
    <location>
        <begin position="129"/>
        <end position="150"/>
    </location>
</feature>
<feature type="transmembrane region" description="Helical" evidence="1">
    <location>
        <begin position="54"/>
        <end position="79"/>
    </location>
</feature>
<dbReference type="AlphaFoldDB" id="A0A7X2D071"/>
<dbReference type="Proteomes" id="UP000439550">
    <property type="component" value="Unassembled WGS sequence"/>
</dbReference>
<protein>
    <submittedName>
        <fullName evidence="2">Preprotein translocase subunit SecY</fullName>
    </submittedName>
</protein>
<proteinExistence type="predicted"/>